<comment type="caution">
    <text evidence="2">The sequence shown here is derived from an EMBL/GenBank/DDBJ whole genome shotgun (WGS) entry which is preliminary data.</text>
</comment>
<reference evidence="2 3" key="1">
    <citation type="submission" date="2021-12" db="EMBL/GenBank/DDBJ databases">
        <title>Genome sequence of Kibdelosporangium philippinense ATCC 49844.</title>
        <authorList>
            <person name="Fedorov E.A."/>
            <person name="Omeragic M."/>
            <person name="Shalygina K.F."/>
            <person name="Maclea K.S."/>
        </authorList>
    </citation>
    <scope>NUCLEOTIDE SEQUENCE [LARGE SCALE GENOMIC DNA]</scope>
    <source>
        <strain evidence="2 3">ATCC 49844</strain>
    </source>
</reference>
<evidence type="ECO:0000313" key="2">
    <source>
        <dbReference type="EMBL" id="MCE7005711.1"/>
    </source>
</evidence>
<feature type="transmembrane region" description="Helical" evidence="1">
    <location>
        <begin position="94"/>
        <end position="122"/>
    </location>
</feature>
<feature type="transmembrane region" description="Helical" evidence="1">
    <location>
        <begin position="128"/>
        <end position="152"/>
    </location>
</feature>
<name>A0ABS8ZGC5_9PSEU</name>
<feature type="transmembrane region" description="Helical" evidence="1">
    <location>
        <begin position="52"/>
        <end position="73"/>
    </location>
</feature>
<dbReference type="RefSeq" id="WP_233727266.1">
    <property type="nucleotide sequence ID" value="NZ_JAJVCN010000002.1"/>
</dbReference>
<keyword evidence="1" id="KW-0812">Transmembrane</keyword>
<accession>A0ABS8ZGC5</accession>
<protein>
    <recommendedName>
        <fullName evidence="4">ABC-2 type transport system permease protein</fullName>
    </recommendedName>
</protein>
<dbReference type="Proteomes" id="UP001521150">
    <property type="component" value="Unassembled WGS sequence"/>
</dbReference>
<sequence>MTMVVHLAMTELRLLFRKKLTMYSIVFVPLALCAMAWFQLRDMPASEWPWQMGFTFVMLLAVSVYLVSAMVFTSRRQSLVLQRLRTSELTDNGVFAGIAGPMMVIGIAQTLIYFGFCLAIGAPAPQQVGVVLIGLVLGLPTALLAGIVTAAFSRSVEATQITSLPLLFAAIAGAIMIRSDNTTVSTIGALLPMAGPSQLVGEGWAGSTPLLALGATVAWLALLGFAAQRFFKWEPRQ</sequence>
<feature type="transmembrane region" description="Helical" evidence="1">
    <location>
        <begin position="210"/>
        <end position="231"/>
    </location>
</feature>
<proteinExistence type="predicted"/>
<evidence type="ECO:0008006" key="4">
    <source>
        <dbReference type="Google" id="ProtNLM"/>
    </source>
</evidence>
<evidence type="ECO:0000256" key="1">
    <source>
        <dbReference type="SAM" id="Phobius"/>
    </source>
</evidence>
<feature type="transmembrane region" description="Helical" evidence="1">
    <location>
        <begin position="164"/>
        <end position="190"/>
    </location>
</feature>
<keyword evidence="3" id="KW-1185">Reference proteome</keyword>
<evidence type="ECO:0000313" key="3">
    <source>
        <dbReference type="Proteomes" id="UP001521150"/>
    </source>
</evidence>
<feature type="transmembrane region" description="Helical" evidence="1">
    <location>
        <begin position="20"/>
        <end position="40"/>
    </location>
</feature>
<keyword evidence="1" id="KW-1133">Transmembrane helix</keyword>
<organism evidence="2 3">
    <name type="scientific">Kibdelosporangium philippinense</name>
    <dbReference type="NCBI Taxonomy" id="211113"/>
    <lineage>
        <taxon>Bacteria</taxon>
        <taxon>Bacillati</taxon>
        <taxon>Actinomycetota</taxon>
        <taxon>Actinomycetes</taxon>
        <taxon>Pseudonocardiales</taxon>
        <taxon>Pseudonocardiaceae</taxon>
        <taxon>Kibdelosporangium</taxon>
    </lineage>
</organism>
<keyword evidence="1" id="KW-0472">Membrane</keyword>
<gene>
    <name evidence="2" type="ORF">LWC34_23205</name>
</gene>
<dbReference type="EMBL" id="JAJVCN010000002">
    <property type="protein sequence ID" value="MCE7005711.1"/>
    <property type="molecule type" value="Genomic_DNA"/>
</dbReference>